<protein>
    <submittedName>
        <fullName evidence="6">NACHT domain-containing protein</fullName>
    </submittedName>
</protein>
<dbReference type="Proteomes" id="UP001296706">
    <property type="component" value="Unassembled WGS sequence"/>
</dbReference>
<sequence length="1722" mass="185052">MRESLSVLHVPGPRFGRGSTRDDEARTALELQYQIFGDVSRLVDAGVPTPDLVVVTGDVTEAARPSQVMQALEFLQGLRALLHLDPDRVIVVPGRRDVSHAACRAYFSDCEANERRPVEPYFAKLRQFATLLDGLHPGLDGPGFDDAQPWGLVPVPPLRVVVAALNSTMAISHRTDDDYGLLGQRQSAWFAEQLRPFEQAGWLRIGVVHHDPSPAGRSGSTDPLLLRDADTFDRLVGGRLNLLIHGPALGGTGTDTLGSGLVTVGTASADHAELVQLTANGFRRFPVDDPAAGRSAPLVEREWRAAGAAFGPSYAADLDEVPEQEPVRATDPQGLLLERIGEVCVARDDRCRIRLVDVDPPHLLVTRREEGFTPQWRIGAHVGEITRDILTAFCTHTTEPGAELVYEGPNPPQTLRDEAARRGVRLRSFTEFQGLIDLSDFLARQTARLRADRRYPPSLYVPQRFRDLDQPGREVRADLATELVDLLAPTDHGRFVLVLGEFGHGKTFVMREVARRLAETSPAVIPILIELRTLDTANSVAALVAAHLTNEGETRIDINAFLYMLREGRIVLLFDGFDELVTRVSYDRAAEHLGTLVQAAQGRAKIVVASRTQHFRSHGQVVTALGEQVEALSQRRIIGVEDFTPAQIRVYLLNRYHGDERRADARLRLVTAVQSLADLGQNPRMLSFIADLPDERLQAAARSGNAIGASGLYREIIDSWLSFETDRAADRTAARSGLTVADRRRAATALALRLWETGAAHLGLADLAEVVDALTDLADGELSGPQVVHAVASGSLLVRTDDGLFGFIHRSVMEWLVADAIADELRAGERAPALLHRSQLSQLIVDFLCELADPRHCRAWVDTVLADARSGDVARANAMKISSRLRIPATADLRGASLIGEDLSYRSLDGVDLTGADLTGARLVAADLRGARLNGARLVGARLDEARMAGADLRGADLTRARLTGTDLTGAQLTGSVWRRAALINTTGVRDTEALRGAAVAPGHPVAAELAPGAVGVRHGFHSELGRLPQVLAYSPDGGMLAIGSEDGGVLVCDTVTGLPLRTLQGHRDRVFAVSYGGDVLVTGSADATVRVWDAATGACRHVLAGHDRWPWPVALDPTAEMLATGDAAGVLRLWDVSTGQLRHELPGGRGFVADLAWRGHLVAAVYRDGSVRLWDTTSGASLGELTGAGERVFRVAFSPAGDLLATGGRDGDVRTWDPATGRAVTVLSGHSRGVYAVAFHPTERLLACGDASGGVRIWDVDTGRPRHVLAGHTESVHGVAFDPAGGLLATGDSAGTMLLWDTATGQVRHTLTGHTGSIWPFAFRPDGTQLAVSDDEMTTRLWDPATGHRRHVISGHDRQVTSVHYDSAGTTLATSGNDGTVRLWAPATGRLLRRLKDPADQFVKLETAVFSPTAARLAIVSNDSRLNLFNLPEGRFERHIKVEPGPVWATAFSPSGAILATANDDDTVRLWDRTLGRLVHTLGEHGGRVRSIAYNDDGTLLATGCDDGLVRLWDAASGTLLRTLAGHGDRVYAVDFAGSDLLASGSWDATARVWDVANGTARHVLDQHGGRLWTVAFGPGGALLATAGDDLAIRVWQPQTGALLHTLTGHTGSVLSVAFHPAGGQLASGSADGTVRLWSSASGPLPARMTLLGLPEGWAAFTPDGRYKVEGEVASQFWHVVGMCRFEIGELDPHLAGVARVPVDESLGDDDPGRREDQARR</sequence>
<dbReference type="SUPFAM" id="SSF141571">
    <property type="entry name" value="Pentapeptide repeat-like"/>
    <property type="match status" value="1"/>
</dbReference>
<dbReference type="PANTHER" id="PTHR19848:SF8">
    <property type="entry name" value="F-BOX AND WD REPEAT DOMAIN CONTAINING 7"/>
    <property type="match status" value="1"/>
</dbReference>
<accession>A0ABX1RP46</accession>
<evidence type="ECO:0000259" key="5">
    <source>
        <dbReference type="PROSITE" id="PS50837"/>
    </source>
</evidence>
<dbReference type="Pfam" id="PF05729">
    <property type="entry name" value="NACHT"/>
    <property type="match status" value="1"/>
</dbReference>
<feature type="repeat" description="WD" evidence="3">
    <location>
        <begin position="1566"/>
        <end position="1607"/>
    </location>
</feature>
<dbReference type="PROSITE" id="PS50837">
    <property type="entry name" value="NACHT"/>
    <property type="match status" value="1"/>
</dbReference>
<dbReference type="InterPro" id="IPR019775">
    <property type="entry name" value="WD40_repeat_CS"/>
</dbReference>
<dbReference type="SUPFAM" id="SSF52540">
    <property type="entry name" value="P-loop containing nucleoside triphosphate hydrolases"/>
    <property type="match status" value="1"/>
</dbReference>
<dbReference type="InterPro" id="IPR036322">
    <property type="entry name" value="WD40_repeat_dom_sf"/>
</dbReference>
<dbReference type="PROSITE" id="PS50294">
    <property type="entry name" value="WD_REPEATS_REGION"/>
    <property type="match status" value="12"/>
</dbReference>
<dbReference type="EMBL" id="JAAXKY010000118">
    <property type="protein sequence ID" value="NMH80870.1"/>
    <property type="molecule type" value="Genomic_DNA"/>
</dbReference>
<dbReference type="InterPro" id="IPR029052">
    <property type="entry name" value="Metallo-depent_PP-like"/>
</dbReference>
<dbReference type="CDD" id="cd00200">
    <property type="entry name" value="WD40"/>
    <property type="match status" value="2"/>
</dbReference>
<dbReference type="InterPro" id="IPR011047">
    <property type="entry name" value="Quinoprotein_ADH-like_sf"/>
</dbReference>
<feature type="domain" description="NACHT" evidence="5">
    <location>
        <begin position="494"/>
        <end position="612"/>
    </location>
</feature>
<dbReference type="PANTHER" id="PTHR19848">
    <property type="entry name" value="WD40 REPEAT PROTEIN"/>
    <property type="match status" value="1"/>
</dbReference>
<dbReference type="InterPro" id="IPR001680">
    <property type="entry name" value="WD40_rpt"/>
</dbReference>
<feature type="repeat" description="WD" evidence="3">
    <location>
        <begin position="1525"/>
        <end position="1565"/>
    </location>
</feature>
<dbReference type="InterPro" id="IPR007111">
    <property type="entry name" value="NACHT_NTPase"/>
</dbReference>
<dbReference type="SMART" id="SM00320">
    <property type="entry name" value="WD40"/>
    <property type="match status" value="15"/>
</dbReference>
<dbReference type="PRINTS" id="PR00320">
    <property type="entry name" value="GPROTEINBRPT"/>
</dbReference>
<dbReference type="Gene3D" id="2.160.20.80">
    <property type="entry name" value="E3 ubiquitin-protein ligase SopA"/>
    <property type="match status" value="1"/>
</dbReference>
<evidence type="ECO:0000313" key="7">
    <source>
        <dbReference type="Proteomes" id="UP001296706"/>
    </source>
</evidence>
<dbReference type="InterPro" id="IPR027417">
    <property type="entry name" value="P-loop_NTPase"/>
</dbReference>
<feature type="repeat" description="WD" evidence="3">
    <location>
        <begin position="1441"/>
        <end position="1482"/>
    </location>
</feature>
<dbReference type="Pfam" id="PF00805">
    <property type="entry name" value="Pentapeptide"/>
    <property type="match status" value="2"/>
</dbReference>
<dbReference type="Pfam" id="PF00400">
    <property type="entry name" value="WD40"/>
    <property type="match status" value="11"/>
</dbReference>
<feature type="repeat" description="WD" evidence="3">
    <location>
        <begin position="1608"/>
        <end position="1640"/>
    </location>
</feature>
<feature type="region of interest" description="Disordered" evidence="4">
    <location>
        <begin position="1703"/>
        <end position="1722"/>
    </location>
</feature>
<dbReference type="SUPFAM" id="SSF50998">
    <property type="entry name" value="Quinoprotein alcohol dehydrogenase-like"/>
    <property type="match status" value="1"/>
</dbReference>
<dbReference type="InterPro" id="IPR020472">
    <property type="entry name" value="WD40_PAC1"/>
</dbReference>
<feature type="repeat" description="WD" evidence="3">
    <location>
        <begin position="1228"/>
        <end position="1269"/>
    </location>
</feature>
<gene>
    <name evidence="6" type="ORF">HF577_27740</name>
</gene>
<reference evidence="6 7" key="1">
    <citation type="submission" date="2020-04" db="EMBL/GenBank/DDBJ databases">
        <authorList>
            <person name="Klaysubun C."/>
            <person name="Duangmal K."/>
            <person name="Lipun K."/>
        </authorList>
    </citation>
    <scope>NUCLEOTIDE SEQUENCE [LARGE SCALE GENOMIC DNA]</scope>
    <source>
        <strain evidence="6 7">JCM 11839</strain>
    </source>
</reference>
<evidence type="ECO:0000256" key="4">
    <source>
        <dbReference type="SAM" id="MobiDB-lite"/>
    </source>
</evidence>
<evidence type="ECO:0000256" key="2">
    <source>
        <dbReference type="ARBA" id="ARBA00022737"/>
    </source>
</evidence>
<dbReference type="Gene3D" id="2.130.10.10">
    <property type="entry name" value="YVTN repeat-like/Quinoprotein amine dehydrogenase"/>
    <property type="match status" value="5"/>
</dbReference>
<evidence type="ECO:0000313" key="6">
    <source>
        <dbReference type="EMBL" id="NMH80870.1"/>
    </source>
</evidence>
<dbReference type="Pfam" id="PF22739">
    <property type="entry name" value="NA-iREase3"/>
    <property type="match status" value="1"/>
</dbReference>
<evidence type="ECO:0000256" key="3">
    <source>
        <dbReference type="PROSITE-ProRule" id="PRU00221"/>
    </source>
</evidence>
<dbReference type="Gene3D" id="3.60.21.10">
    <property type="match status" value="1"/>
</dbReference>
<dbReference type="InterPro" id="IPR015943">
    <property type="entry name" value="WD40/YVTN_repeat-like_dom_sf"/>
</dbReference>
<dbReference type="RefSeq" id="WP_169398918.1">
    <property type="nucleotide sequence ID" value="NZ_JAAXKY010000118.1"/>
</dbReference>
<dbReference type="InterPro" id="IPR001646">
    <property type="entry name" value="5peptide_repeat"/>
</dbReference>
<feature type="repeat" description="WD" evidence="3">
    <location>
        <begin position="1354"/>
        <end position="1395"/>
    </location>
</feature>
<feature type="compositionally biased region" description="Basic and acidic residues" evidence="4">
    <location>
        <begin position="1712"/>
        <end position="1722"/>
    </location>
</feature>
<feature type="repeat" description="WD" evidence="3">
    <location>
        <begin position="1270"/>
        <end position="1311"/>
    </location>
</feature>
<keyword evidence="2" id="KW-0677">Repeat</keyword>
<name>A0ABX1RP46_9PSEU</name>
<dbReference type="SUPFAM" id="SSF50978">
    <property type="entry name" value="WD40 repeat-like"/>
    <property type="match status" value="1"/>
</dbReference>
<keyword evidence="1 3" id="KW-0853">WD repeat</keyword>
<dbReference type="InterPro" id="IPR054571">
    <property type="entry name" value="NA-iREase3_dom"/>
</dbReference>
<feature type="repeat" description="WD" evidence="3">
    <location>
        <begin position="1186"/>
        <end position="1227"/>
    </location>
</feature>
<feature type="repeat" description="WD" evidence="3">
    <location>
        <begin position="1064"/>
        <end position="1103"/>
    </location>
</feature>
<proteinExistence type="predicted"/>
<organism evidence="6 7">
    <name type="scientific">Pseudonocardia xinjiangensis</name>
    <dbReference type="NCBI Taxonomy" id="75289"/>
    <lineage>
        <taxon>Bacteria</taxon>
        <taxon>Bacillati</taxon>
        <taxon>Actinomycetota</taxon>
        <taxon>Actinomycetes</taxon>
        <taxon>Pseudonocardiales</taxon>
        <taxon>Pseudonocardiaceae</taxon>
        <taxon>Pseudonocardia</taxon>
    </lineage>
</organism>
<dbReference type="Gene3D" id="3.40.50.300">
    <property type="entry name" value="P-loop containing nucleotide triphosphate hydrolases"/>
    <property type="match status" value="1"/>
</dbReference>
<feature type="repeat" description="WD" evidence="3">
    <location>
        <begin position="1104"/>
        <end position="1145"/>
    </location>
</feature>
<feature type="repeat" description="WD" evidence="3">
    <location>
        <begin position="1312"/>
        <end position="1353"/>
    </location>
</feature>
<evidence type="ECO:0000256" key="1">
    <source>
        <dbReference type="ARBA" id="ARBA00022574"/>
    </source>
</evidence>
<comment type="caution">
    <text evidence="6">The sequence shown here is derived from an EMBL/GenBank/DDBJ whole genome shotgun (WGS) entry which is preliminary data.</text>
</comment>
<keyword evidence="7" id="KW-1185">Reference proteome</keyword>
<dbReference type="PROSITE" id="PS00678">
    <property type="entry name" value="WD_REPEATS_1"/>
    <property type="match status" value="4"/>
</dbReference>
<dbReference type="SUPFAM" id="SSF56300">
    <property type="entry name" value="Metallo-dependent phosphatases"/>
    <property type="match status" value="1"/>
</dbReference>
<dbReference type="PROSITE" id="PS50082">
    <property type="entry name" value="WD_REPEATS_2"/>
    <property type="match status" value="12"/>
</dbReference>
<feature type="repeat" description="WD" evidence="3">
    <location>
        <begin position="1483"/>
        <end position="1524"/>
    </location>
</feature>